<evidence type="ECO:0000313" key="3">
    <source>
        <dbReference type="EMBL" id="KAG6957318.1"/>
    </source>
</evidence>
<dbReference type="CDD" id="cd00336">
    <property type="entry name" value="Ribosomal_L22"/>
    <property type="match status" value="1"/>
</dbReference>
<dbReference type="PROSITE" id="PS00464">
    <property type="entry name" value="RIBOSOMAL_L22"/>
    <property type="match status" value="1"/>
</dbReference>
<dbReference type="PANTHER" id="PTHR11593:SF10">
    <property type="entry name" value="60S RIBOSOMAL PROTEIN L17"/>
    <property type="match status" value="1"/>
</dbReference>
<gene>
    <name evidence="3" type="ORF">JG688_00011023</name>
</gene>
<dbReference type="Proteomes" id="UP000709295">
    <property type="component" value="Unassembled WGS sequence"/>
</dbReference>
<feature type="compositionally biased region" description="Acidic residues" evidence="2">
    <location>
        <begin position="147"/>
        <end position="158"/>
    </location>
</feature>
<evidence type="ECO:0000256" key="2">
    <source>
        <dbReference type="SAM" id="MobiDB-lite"/>
    </source>
</evidence>
<dbReference type="HAMAP" id="MF_01331_A">
    <property type="entry name" value="Ribosomal_uL22_A"/>
    <property type="match status" value="1"/>
</dbReference>
<protein>
    <recommendedName>
        <fullName evidence="5">Ribosomal protein L22</fullName>
    </recommendedName>
</protein>
<dbReference type="NCBIfam" id="TIGR01038">
    <property type="entry name" value="uL22_arch_euk"/>
    <property type="match status" value="1"/>
</dbReference>
<feature type="compositionally biased region" description="Acidic residues" evidence="2">
    <location>
        <begin position="124"/>
        <end position="139"/>
    </location>
</feature>
<keyword evidence="4" id="KW-1185">Reference proteome</keyword>
<proteinExistence type="inferred from homology"/>
<keyword evidence="1" id="KW-0687">Ribonucleoprotein</keyword>
<feature type="region of interest" description="Disordered" evidence="2">
    <location>
        <begin position="77"/>
        <end position="197"/>
    </location>
</feature>
<feature type="compositionally biased region" description="Acidic residues" evidence="2">
    <location>
        <begin position="93"/>
        <end position="105"/>
    </location>
</feature>
<dbReference type="GO" id="GO:0002181">
    <property type="term" value="P:cytoplasmic translation"/>
    <property type="evidence" value="ECO:0007669"/>
    <property type="project" value="TreeGrafter"/>
</dbReference>
<name>A0A8J5J4G0_9STRA</name>
<dbReference type="GO" id="GO:0022625">
    <property type="term" value="C:cytosolic large ribosomal subunit"/>
    <property type="evidence" value="ECO:0007669"/>
    <property type="project" value="TreeGrafter"/>
</dbReference>
<dbReference type="PANTHER" id="PTHR11593">
    <property type="entry name" value="60S RIBOSOMAL PROTEIN L17"/>
    <property type="match status" value="1"/>
</dbReference>
<evidence type="ECO:0000256" key="1">
    <source>
        <dbReference type="RuleBase" id="RU004005"/>
    </source>
</evidence>
<dbReference type="InterPro" id="IPR001063">
    <property type="entry name" value="Ribosomal_uL22"/>
</dbReference>
<reference evidence="3" key="1">
    <citation type="submission" date="2021-01" db="EMBL/GenBank/DDBJ databases">
        <title>Phytophthora aleatoria, a newly-described species from Pinus radiata is distinct from Phytophthora cactorum isolates based on comparative genomics.</title>
        <authorList>
            <person name="Mcdougal R."/>
            <person name="Panda P."/>
            <person name="Williams N."/>
            <person name="Studholme D.J."/>
        </authorList>
    </citation>
    <scope>NUCLEOTIDE SEQUENCE</scope>
    <source>
        <strain evidence="3">NZFS 4037</strain>
    </source>
</reference>
<dbReference type="GO" id="GO:0003735">
    <property type="term" value="F:structural constituent of ribosome"/>
    <property type="evidence" value="ECO:0007669"/>
    <property type="project" value="InterPro"/>
</dbReference>
<dbReference type="InterPro" id="IPR005721">
    <property type="entry name" value="Ribosomal_uL22_euk/arc"/>
</dbReference>
<comment type="caution">
    <text evidence="3">The sequence shown here is derived from an EMBL/GenBank/DDBJ whole genome shotgun (WGS) entry which is preliminary data.</text>
</comment>
<comment type="similarity">
    <text evidence="1">Belongs to the universal ribosomal protein uL22 family.</text>
</comment>
<accession>A0A8J5J4G0</accession>
<organism evidence="3 4">
    <name type="scientific">Phytophthora aleatoria</name>
    <dbReference type="NCBI Taxonomy" id="2496075"/>
    <lineage>
        <taxon>Eukaryota</taxon>
        <taxon>Sar</taxon>
        <taxon>Stramenopiles</taxon>
        <taxon>Oomycota</taxon>
        <taxon>Peronosporomycetes</taxon>
        <taxon>Peronosporales</taxon>
        <taxon>Peronosporaceae</taxon>
        <taxon>Phytophthora</taxon>
    </lineage>
</organism>
<dbReference type="InterPro" id="IPR018260">
    <property type="entry name" value="Ribosomal_uL22_CS"/>
</dbReference>
<dbReference type="InterPro" id="IPR057265">
    <property type="entry name" value="Ribosomal_uL22_arc-type"/>
</dbReference>
<evidence type="ECO:0008006" key="5">
    <source>
        <dbReference type="Google" id="ProtNLM"/>
    </source>
</evidence>
<dbReference type="Pfam" id="PF00237">
    <property type="entry name" value="Ribosomal_L22"/>
    <property type="match status" value="1"/>
</dbReference>
<dbReference type="EMBL" id="JAENGY010000738">
    <property type="protein sequence ID" value="KAG6957318.1"/>
    <property type="molecule type" value="Genomic_DNA"/>
</dbReference>
<evidence type="ECO:0000313" key="4">
    <source>
        <dbReference type="Proteomes" id="UP000709295"/>
    </source>
</evidence>
<feature type="region of interest" description="Disordered" evidence="2">
    <location>
        <begin position="247"/>
        <end position="266"/>
    </location>
</feature>
<dbReference type="AlphaFoldDB" id="A0A8J5J4G0"/>
<keyword evidence="1" id="KW-0689">Ribosomal protein</keyword>
<dbReference type="FunFam" id="3.90.470.10:FF:000030">
    <property type="entry name" value="RL17, ribosomal protein 17-like 60S large ribosomal subunit"/>
    <property type="match status" value="1"/>
</dbReference>
<sequence>MMEALGEAPLAYVESLVTEDTIVEALREMLPLMNADTATLKVVMQKLAVRLGMEFADIKAQWRPRIKALLPDMLELCPGGDVSENESEKAEADGQEEDDEEEDDADFRPSRKRTASKRNAVMDASDDEGDAGEAQDSDASEARPEDKDDAESEDEDDVAPVKKRRTTPDKNRTKKRKSNESAPPAKKAKTVKQVDPPGLASLKELGRAAGVLNPRVYKLLKVAETTDEAEEVLRERLQDAGVSFNGSYPTSRDISAAKRKHAKDKELEGIDTKPEREARIMPSYSQEPEDAQRAAKARGSHLRVHFKHCREVSHAIKGMPLNKAKSFLQAVLEYKQAVPFTKFTGGCGRHAQGKLRGAAGDKCKWPQKATKIILDLVKNAEANAEVKGLDTDLLYISHAQANAAIKQRRRTYRAHGRIGPYMSNPAHIELILTEKRANVAKAVEEAKPVKVSRKRQAQLRLKSGGGVSAN</sequence>